<name>A0A4S8X0X2_AURPU</name>
<feature type="transmembrane region" description="Helical" evidence="6">
    <location>
        <begin position="198"/>
        <end position="218"/>
    </location>
</feature>
<dbReference type="AlphaFoldDB" id="A0A4S8X0X2"/>
<feature type="transmembrane region" description="Helical" evidence="6">
    <location>
        <begin position="105"/>
        <end position="123"/>
    </location>
</feature>
<dbReference type="PANTHER" id="PTHR43791:SF103">
    <property type="entry name" value="MAJOR FACILITATOR SUPERFAMILY (MFS) PROFILE DOMAIN-CONTAINING PROTEIN-RELATED"/>
    <property type="match status" value="1"/>
</dbReference>
<dbReference type="SUPFAM" id="SSF103473">
    <property type="entry name" value="MFS general substrate transporter"/>
    <property type="match status" value="1"/>
</dbReference>
<dbReference type="InterPro" id="IPR011701">
    <property type="entry name" value="MFS"/>
</dbReference>
<feature type="domain" description="Major facilitator superfamily (MFS) profile" evidence="7">
    <location>
        <begin position="39"/>
        <end position="302"/>
    </location>
</feature>
<feature type="transmembrane region" description="Helical" evidence="6">
    <location>
        <begin position="129"/>
        <end position="154"/>
    </location>
</feature>
<keyword evidence="4 6" id="KW-1133">Transmembrane helix</keyword>
<evidence type="ECO:0000259" key="7">
    <source>
        <dbReference type="PROSITE" id="PS50850"/>
    </source>
</evidence>
<keyword evidence="3 6" id="KW-0812">Transmembrane</keyword>
<dbReference type="InterPro" id="IPR020846">
    <property type="entry name" value="MFS_dom"/>
</dbReference>
<evidence type="ECO:0000256" key="4">
    <source>
        <dbReference type="ARBA" id="ARBA00022989"/>
    </source>
</evidence>
<evidence type="ECO:0000313" key="8">
    <source>
        <dbReference type="EMBL" id="THW32703.1"/>
    </source>
</evidence>
<dbReference type="Gene3D" id="1.20.1250.20">
    <property type="entry name" value="MFS general substrate transporter like domains"/>
    <property type="match status" value="1"/>
</dbReference>
<dbReference type="EMBL" id="QZAL01000236">
    <property type="protein sequence ID" value="THW32703.1"/>
    <property type="molecule type" value="Genomic_DNA"/>
</dbReference>
<keyword evidence="2" id="KW-0813">Transport</keyword>
<proteinExistence type="predicted"/>
<evidence type="ECO:0000256" key="2">
    <source>
        <dbReference type="ARBA" id="ARBA00022448"/>
    </source>
</evidence>
<comment type="caution">
    <text evidence="8">The sequence shown here is derived from an EMBL/GenBank/DDBJ whole genome shotgun (WGS) entry which is preliminary data.</text>
</comment>
<evidence type="ECO:0000313" key="9">
    <source>
        <dbReference type="EMBL" id="THZ40933.1"/>
    </source>
</evidence>
<evidence type="ECO:0000313" key="10">
    <source>
        <dbReference type="Proteomes" id="UP000310121"/>
    </source>
</evidence>
<evidence type="ECO:0000256" key="6">
    <source>
        <dbReference type="SAM" id="Phobius"/>
    </source>
</evidence>
<gene>
    <name evidence="9" type="ORF">D6C90_05709</name>
    <name evidence="8" type="ORF">D6D22_09481</name>
</gene>
<feature type="transmembrane region" description="Helical" evidence="6">
    <location>
        <begin position="166"/>
        <end position="186"/>
    </location>
</feature>
<comment type="subcellular location">
    <subcellularLocation>
        <location evidence="1">Membrane</location>
        <topology evidence="1">Multi-pass membrane protein</topology>
    </subcellularLocation>
</comment>
<dbReference type="EMBL" id="QZBN01000541">
    <property type="protein sequence ID" value="THZ40933.1"/>
    <property type="molecule type" value="Genomic_DNA"/>
</dbReference>
<dbReference type="Pfam" id="PF07690">
    <property type="entry name" value="MFS_1"/>
    <property type="match status" value="1"/>
</dbReference>
<evidence type="ECO:0000256" key="5">
    <source>
        <dbReference type="ARBA" id="ARBA00023136"/>
    </source>
</evidence>
<organism evidence="8 11">
    <name type="scientific">Aureobasidium pullulans</name>
    <name type="common">Black yeast</name>
    <name type="synonym">Pullularia pullulans</name>
    <dbReference type="NCBI Taxonomy" id="5580"/>
    <lineage>
        <taxon>Eukaryota</taxon>
        <taxon>Fungi</taxon>
        <taxon>Dikarya</taxon>
        <taxon>Ascomycota</taxon>
        <taxon>Pezizomycotina</taxon>
        <taxon>Dothideomycetes</taxon>
        <taxon>Dothideomycetidae</taxon>
        <taxon>Dothideales</taxon>
        <taxon>Saccotheciaceae</taxon>
        <taxon>Aureobasidium</taxon>
    </lineage>
</organism>
<dbReference type="Proteomes" id="UP000310121">
    <property type="component" value="Unassembled WGS sequence"/>
</dbReference>
<dbReference type="GO" id="GO:0022857">
    <property type="term" value="F:transmembrane transporter activity"/>
    <property type="evidence" value="ECO:0007669"/>
    <property type="project" value="InterPro"/>
</dbReference>
<dbReference type="PANTHER" id="PTHR43791">
    <property type="entry name" value="PERMEASE-RELATED"/>
    <property type="match status" value="1"/>
</dbReference>
<dbReference type="InterPro" id="IPR036259">
    <property type="entry name" value="MFS_trans_sf"/>
</dbReference>
<accession>A0A4S8X0X2</accession>
<protein>
    <recommendedName>
        <fullName evidence="7">Major facilitator superfamily (MFS) profile domain-containing protein</fullName>
    </recommendedName>
</protein>
<sequence length="302" mass="33583">MHQANPQIKTTRYSMEKAELGLEPSTTPAIGGQVLLDVTFTADEERKVVRKIDCIILPMVRQAATTYLKMDASQYSWCSSIFYIGQLVSEYPFIYLMSRLRLTKLVGFTIIVWGGICMCLAAPKNFAGFAAVRFLLGFSEGAVSPAFVSITSYWYKKEEHAMRTALWISMNAIAQVVGSLLMFGIAESKHLDLAPWRVMFIVCGAMTAAIGVIFFFAMPSGPSDAWFLNQREKEVLMARMARSHEGGDHKDFSMTQLKEALLDYKVFLIFCFGLLVTMQSPVLTFASLIIKGLAGFLVIAAP</sequence>
<keyword evidence="5 6" id="KW-0472">Membrane</keyword>
<reference evidence="10 11" key="1">
    <citation type="submission" date="2018-10" db="EMBL/GenBank/DDBJ databases">
        <title>Fifty Aureobasidium pullulans genomes reveal a recombining polyextremotolerant generalist.</title>
        <authorList>
            <person name="Gostincar C."/>
            <person name="Turk M."/>
            <person name="Zajc J."/>
            <person name="Gunde-Cimerman N."/>
        </authorList>
    </citation>
    <scope>NUCLEOTIDE SEQUENCE [LARGE SCALE GENOMIC DNA]</scope>
    <source>
        <strain evidence="8 11">EXF-11013</strain>
        <strain evidence="9 10">EXF-3844</strain>
    </source>
</reference>
<dbReference type="Proteomes" id="UP000310687">
    <property type="component" value="Unassembled WGS sequence"/>
</dbReference>
<evidence type="ECO:0000313" key="11">
    <source>
        <dbReference type="Proteomes" id="UP000310687"/>
    </source>
</evidence>
<evidence type="ECO:0000256" key="3">
    <source>
        <dbReference type="ARBA" id="ARBA00022692"/>
    </source>
</evidence>
<evidence type="ECO:0000256" key="1">
    <source>
        <dbReference type="ARBA" id="ARBA00004141"/>
    </source>
</evidence>
<dbReference type="GO" id="GO:0016020">
    <property type="term" value="C:membrane"/>
    <property type="evidence" value="ECO:0007669"/>
    <property type="project" value="UniProtKB-SubCell"/>
</dbReference>
<dbReference type="PROSITE" id="PS50850">
    <property type="entry name" value="MFS"/>
    <property type="match status" value="1"/>
</dbReference>